<dbReference type="KEGG" id="tmb:Thimo_0316"/>
<sequence length="336" mass="36528">MSMNSRDALTTPDTGPRQVAMLYLVRAISPLHVGVGEGLGTINLPTARESLTGYPLVPGSSVKGVLRDHAEYRNLTKEEVWTAFGPDQTQAADARGGLVITDANLLALPVRSLYGTFAWVTCPFILRRFAADAAEAGFDDGVLETFRDLGRDGQQNPRVTDEACRLLAKGEGERLLLEDRPFGGVVRDPGVRAAGAWLAQKLWPNDEDRDLRAFFQARFAVLPDDPFGFFTRTALEVRQRVRIDRQTGTAAASGPWSEELMPAETLLHGLVLGRRTVFVPDGTPNDTRRKGPEDGPGVLRSLLADRPLLRLGGKSSGGSGRVHLRLVEPNGKRSAP</sequence>
<dbReference type="PANTHER" id="PTHR36700">
    <property type="entry name" value="CRISPR SYSTEM CMR SUBUNIT CMR4"/>
    <property type="match status" value="1"/>
</dbReference>
<dbReference type="InterPro" id="IPR005537">
    <property type="entry name" value="RAMP_III_fam"/>
</dbReference>
<dbReference type="STRING" id="765912.Thimo_0316"/>
<dbReference type="RefSeq" id="WP_015279336.1">
    <property type="nucleotide sequence ID" value="NC_019940.1"/>
</dbReference>
<feature type="domain" description="CRISPR type III-associated protein" evidence="3">
    <location>
        <begin position="26"/>
        <end position="322"/>
    </location>
</feature>
<protein>
    <submittedName>
        <fullName evidence="4">CRISPR type III-B/RAMP module RAMP protein Cmr4</fullName>
    </submittedName>
</protein>
<organism evidence="4 5">
    <name type="scientific">Thioflavicoccus mobilis 8321</name>
    <dbReference type="NCBI Taxonomy" id="765912"/>
    <lineage>
        <taxon>Bacteria</taxon>
        <taxon>Pseudomonadati</taxon>
        <taxon>Pseudomonadota</taxon>
        <taxon>Gammaproteobacteria</taxon>
        <taxon>Chromatiales</taxon>
        <taxon>Chromatiaceae</taxon>
        <taxon>Thioflavicoccus</taxon>
    </lineage>
</organism>
<keyword evidence="5" id="KW-1185">Reference proteome</keyword>
<proteinExistence type="predicted"/>
<dbReference type="OrthoDB" id="9789361at2"/>
<dbReference type="Pfam" id="PF03787">
    <property type="entry name" value="RAMPs"/>
    <property type="match status" value="1"/>
</dbReference>
<accession>L0GT52</accession>
<dbReference type="eggNOG" id="COG1336">
    <property type="taxonomic scope" value="Bacteria"/>
</dbReference>
<dbReference type="HOGENOM" id="CLU_047795_0_0_6"/>
<dbReference type="GO" id="GO:0051607">
    <property type="term" value="P:defense response to virus"/>
    <property type="evidence" value="ECO:0007669"/>
    <property type="project" value="UniProtKB-KW"/>
</dbReference>
<dbReference type="PANTHER" id="PTHR36700:SF1">
    <property type="entry name" value="CRISPR SYSTEM CMR SUBUNIT CMR4"/>
    <property type="match status" value="1"/>
</dbReference>
<feature type="region of interest" description="Disordered" evidence="2">
    <location>
        <begin position="309"/>
        <end position="336"/>
    </location>
</feature>
<dbReference type="NCBIfam" id="TIGR02580">
    <property type="entry name" value="cas_RAMP_Cmr4"/>
    <property type="match status" value="1"/>
</dbReference>
<dbReference type="Proteomes" id="UP000010816">
    <property type="component" value="Chromosome"/>
</dbReference>
<dbReference type="AlphaFoldDB" id="L0GT52"/>
<name>L0GT52_9GAMM</name>
<reference evidence="4 5" key="1">
    <citation type="submission" date="2011-09" db="EMBL/GenBank/DDBJ databases">
        <title>Complete sequence of chromosome of Thioflavicoccus mobilis 8321.</title>
        <authorList>
            <consortium name="US DOE Joint Genome Institute"/>
            <person name="Lucas S."/>
            <person name="Han J."/>
            <person name="Lapidus A."/>
            <person name="Cheng J.-F."/>
            <person name="Goodwin L."/>
            <person name="Pitluck S."/>
            <person name="Peters L."/>
            <person name="Ovchinnikova G."/>
            <person name="Lu M."/>
            <person name="Detter J.C."/>
            <person name="Han C."/>
            <person name="Tapia R."/>
            <person name="Land M."/>
            <person name="Hauser L."/>
            <person name="Kyrpides N."/>
            <person name="Ivanova N."/>
            <person name="Pagani I."/>
            <person name="Vogl K."/>
            <person name="Liu Z."/>
            <person name="Imhoff J."/>
            <person name="Thiel V."/>
            <person name="Frigaard N.-U."/>
            <person name="Bryant D."/>
            <person name="Woyke T."/>
        </authorList>
    </citation>
    <scope>NUCLEOTIDE SEQUENCE [LARGE SCALE GENOMIC DNA]</scope>
    <source>
        <strain evidence="4 5">8321</strain>
    </source>
</reference>
<evidence type="ECO:0000256" key="1">
    <source>
        <dbReference type="ARBA" id="ARBA00023118"/>
    </source>
</evidence>
<keyword evidence="1" id="KW-0051">Antiviral defense</keyword>
<evidence type="ECO:0000313" key="4">
    <source>
        <dbReference type="EMBL" id="AGA89186.1"/>
    </source>
</evidence>
<dbReference type="EMBL" id="CP003051">
    <property type="protein sequence ID" value="AGA89186.1"/>
    <property type="molecule type" value="Genomic_DNA"/>
</dbReference>
<evidence type="ECO:0000259" key="3">
    <source>
        <dbReference type="Pfam" id="PF03787"/>
    </source>
</evidence>
<gene>
    <name evidence="4" type="ORF">Thimo_0316</name>
</gene>
<feature type="region of interest" description="Disordered" evidence="2">
    <location>
        <begin position="279"/>
        <end position="298"/>
    </location>
</feature>
<dbReference type="InterPro" id="IPR013410">
    <property type="entry name" value="CRISPR-assoc_RAMP_Cmr4"/>
</dbReference>
<evidence type="ECO:0000256" key="2">
    <source>
        <dbReference type="SAM" id="MobiDB-lite"/>
    </source>
</evidence>
<evidence type="ECO:0000313" key="5">
    <source>
        <dbReference type="Proteomes" id="UP000010816"/>
    </source>
</evidence>